<dbReference type="Proteomes" id="UP000326509">
    <property type="component" value="Unassembled WGS sequence"/>
</dbReference>
<sequence length="65" mass="7623">MQNNLLPIDLNKSKIRHYYSAVIVEYLAGRITLNKTKGFRHSMVFKKMKHSFLITIYLVVEQGPQ</sequence>
<evidence type="ECO:0000313" key="1">
    <source>
        <dbReference type="EMBL" id="GER60829.1"/>
    </source>
</evidence>
<gene>
    <name evidence="1" type="ORF">ULMA_29370</name>
</gene>
<accession>A0A5J4IS96</accession>
<proteinExistence type="predicted"/>
<dbReference type="AlphaFoldDB" id="A0A5J4IS96"/>
<organism evidence="1 2">
    <name type="scientific">Patiriisocius marinus</name>
    <dbReference type="NCBI Taxonomy" id="1397112"/>
    <lineage>
        <taxon>Bacteria</taxon>
        <taxon>Pseudomonadati</taxon>
        <taxon>Bacteroidota</taxon>
        <taxon>Flavobacteriia</taxon>
        <taxon>Flavobacteriales</taxon>
        <taxon>Flavobacteriaceae</taxon>
        <taxon>Patiriisocius</taxon>
    </lineage>
</organism>
<evidence type="ECO:0000313" key="2">
    <source>
        <dbReference type="Proteomes" id="UP000326509"/>
    </source>
</evidence>
<comment type="caution">
    <text evidence="1">The sequence shown here is derived from an EMBL/GenBank/DDBJ whole genome shotgun (WGS) entry which is preliminary data.</text>
</comment>
<keyword evidence="2" id="KW-1185">Reference proteome</keyword>
<protein>
    <submittedName>
        <fullName evidence="1">Uncharacterized protein</fullName>
    </submittedName>
</protein>
<reference evidence="1 2" key="1">
    <citation type="submission" date="2019-08" db="EMBL/GenBank/DDBJ databases">
        <title>Draft genome sequence of Ulvibacter marinus type strain NBRC 109484.</title>
        <authorList>
            <person name="Kawano K."/>
            <person name="Ushijima N."/>
            <person name="Kihara M."/>
            <person name="Itoh H."/>
        </authorList>
    </citation>
    <scope>NUCLEOTIDE SEQUENCE [LARGE SCALE GENOMIC DNA]</scope>
    <source>
        <strain evidence="1 2">NBRC 109484</strain>
    </source>
</reference>
<name>A0A5J4IS96_9FLAO</name>
<dbReference type="EMBL" id="BKCG01000011">
    <property type="protein sequence ID" value="GER60829.1"/>
    <property type="molecule type" value="Genomic_DNA"/>
</dbReference>